<feature type="region of interest" description="Disordered" evidence="1">
    <location>
        <begin position="1"/>
        <end position="33"/>
    </location>
</feature>
<dbReference type="Proteomes" id="UP001142055">
    <property type="component" value="Chromosome 1"/>
</dbReference>
<feature type="compositionally biased region" description="Low complexity" evidence="1">
    <location>
        <begin position="216"/>
        <end position="242"/>
    </location>
</feature>
<gene>
    <name evidence="2" type="ORF">RDWZM_004235</name>
</gene>
<keyword evidence="3" id="KW-1185">Reference proteome</keyword>
<feature type="compositionally biased region" description="Polar residues" evidence="1">
    <location>
        <begin position="193"/>
        <end position="215"/>
    </location>
</feature>
<reference evidence="2" key="1">
    <citation type="submission" date="2022-12" db="EMBL/GenBank/DDBJ databases">
        <title>Genome assemblies of Blomia tropicalis.</title>
        <authorList>
            <person name="Cui Y."/>
        </authorList>
    </citation>
    <scope>NUCLEOTIDE SEQUENCE</scope>
    <source>
        <tissue evidence="2">Adult mites</tissue>
    </source>
</reference>
<dbReference type="EMBL" id="JAPWDV010000001">
    <property type="protein sequence ID" value="KAJ6225690.1"/>
    <property type="molecule type" value="Genomic_DNA"/>
</dbReference>
<evidence type="ECO:0000313" key="3">
    <source>
        <dbReference type="Proteomes" id="UP001142055"/>
    </source>
</evidence>
<accession>A0A9Q0MGQ7</accession>
<feature type="compositionally biased region" description="Low complexity" evidence="1">
    <location>
        <begin position="263"/>
        <end position="335"/>
    </location>
</feature>
<feature type="region of interest" description="Disordered" evidence="1">
    <location>
        <begin position="163"/>
        <end position="350"/>
    </location>
</feature>
<evidence type="ECO:0000313" key="2">
    <source>
        <dbReference type="EMBL" id="KAJ6225690.1"/>
    </source>
</evidence>
<proteinExistence type="predicted"/>
<organism evidence="2 3">
    <name type="scientific">Blomia tropicalis</name>
    <name type="common">Mite</name>
    <dbReference type="NCBI Taxonomy" id="40697"/>
    <lineage>
        <taxon>Eukaryota</taxon>
        <taxon>Metazoa</taxon>
        <taxon>Ecdysozoa</taxon>
        <taxon>Arthropoda</taxon>
        <taxon>Chelicerata</taxon>
        <taxon>Arachnida</taxon>
        <taxon>Acari</taxon>
        <taxon>Acariformes</taxon>
        <taxon>Sarcoptiformes</taxon>
        <taxon>Astigmata</taxon>
        <taxon>Glycyphagoidea</taxon>
        <taxon>Echimyopodidae</taxon>
        <taxon>Blomia</taxon>
    </lineage>
</organism>
<evidence type="ECO:0000256" key="1">
    <source>
        <dbReference type="SAM" id="MobiDB-lite"/>
    </source>
</evidence>
<comment type="caution">
    <text evidence="2">The sequence shown here is derived from an EMBL/GenBank/DDBJ whole genome shotgun (WGS) entry which is preliminary data.</text>
</comment>
<name>A0A9Q0MGQ7_BLOTA</name>
<feature type="compositionally biased region" description="Low complexity" evidence="1">
    <location>
        <begin position="1"/>
        <end position="28"/>
    </location>
</feature>
<feature type="compositionally biased region" description="Low complexity" evidence="1">
    <location>
        <begin position="178"/>
        <end position="192"/>
    </location>
</feature>
<sequence length="350" mass="37847">MSSQSNTSSSSETPPSSPSTSQTCLQSTDNKPIELTQEEKSLQVLMVNFSQKKAADHQMIINELAEKKKQIDPDDGELRRIKPLFKEWLELRCDNDLPLKPPSMSMELKERSKQLVGYIDEYIGSLKQNAIVTDYYYGFVEWLKIQIYDTNAKIQKEERFIPYVDPPSRRGDGGRSRGAGQAVQAGQFGGQSPASSAITISSNRRNDPKSSTPGGTSASTHFTPPSASSSSSKSSKASDASTNQKRFTPVDLRSNKSTHSGATNNSTNTKNSTMSKNVTNSKNSTTPTTSSKTPKSSTTPSSSSTTPSPTPNSTPTSSTPTSSTPTTSKNPNSKNDNIPNAGNKKTNKKK</sequence>
<protein>
    <submittedName>
        <fullName evidence="2">Uncharacterized protein</fullName>
    </submittedName>
</protein>
<dbReference type="AlphaFoldDB" id="A0A9Q0MGQ7"/>